<name>A0A1X7PH21_9HYPH</name>
<dbReference type="RefSeq" id="WP_085465922.1">
    <property type="nucleotide sequence ID" value="NZ_FXBL01000004.1"/>
</dbReference>
<reference evidence="1 2" key="1">
    <citation type="submission" date="2017-04" db="EMBL/GenBank/DDBJ databases">
        <authorList>
            <person name="Afonso C.L."/>
            <person name="Miller P.J."/>
            <person name="Scott M.A."/>
            <person name="Spackman E."/>
            <person name="Goraichik I."/>
            <person name="Dimitrov K.M."/>
            <person name="Suarez D.L."/>
            <person name="Swayne D.E."/>
        </authorList>
    </citation>
    <scope>NUCLEOTIDE SEQUENCE [LARGE SCALE GENOMIC DNA]</scope>
    <source>
        <strain evidence="1 2">B5P</strain>
    </source>
</reference>
<gene>
    <name evidence="1" type="ORF">SAMN02982922_4205</name>
</gene>
<proteinExistence type="predicted"/>
<evidence type="ECO:0000313" key="2">
    <source>
        <dbReference type="Proteomes" id="UP000193083"/>
    </source>
</evidence>
<accession>A0A1X7PH21</accession>
<evidence type="ECO:0000313" key="1">
    <source>
        <dbReference type="EMBL" id="SMH50632.1"/>
    </source>
</evidence>
<dbReference type="OrthoDB" id="7889158at2"/>
<protein>
    <submittedName>
        <fullName evidence="1">Uncharacterized protein</fullName>
    </submittedName>
</protein>
<sequence length="73" mass="8175">MTKALNEAIAKAKLLSPSEQDELAQTISAIVDKSVYVLSKEEEADIDEGIAEIERGEFFTLEEVRERLAKHRA</sequence>
<dbReference type="AlphaFoldDB" id="A0A1X7PH21"/>
<organism evidence="1 2">
    <name type="scientific">Mesorhizobium australicum</name>
    <dbReference type="NCBI Taxonomy" id="536018"/>
    <lineage>
        <taxon>Bacteria</taxon>
        <taxon>Pseudomonadati</taxon>
        <taxon>Pseudomonadota</taxon>
        <taxon>Alphaproteobacteria</taxon>
        <taxon>Hyphomicrobiales</taxon>
        <taxon>Phyllobacteriaceae</taxon>
        <taxon>Mesorhizobium</taxon>
    </lineage>
</organism>
<dbReference type="EMBL" id="FXBL01000004">
    <property type="protein sequence ID" value="SMH50632.1"/>
    <property type="molecule type" value="Genomic_DNA"/>
</dbReference>
<dbReference type="Proteomes" id="UP000193083">
    <property type="component" value="Unassembled WGS sequence"/>
</dbReference>
<keyword evidence="2" id="KW-1185">Reference proteome</keyword>